<evidence type="ECO:0000256" key="2">
    <source>
        <dbReference type="ARBA" id="ARBA00004479"/>
    </source>
</evidence>
<keyword evidence="9 21" id="KW-0677">Repeat</keyword>
<dbReference type="FunFam" id="2.60.40.3510:FF:000004">
    <property type="entry name" value="Delta-like protein"/>
    <property type="match status" value="1"/>
</dbReference>
<keyword evidence="16 18" id="KW-1015">Disulfide bond</keyword>
<keyword evidence="15 21" id="KW-0472">Membrane</keyword>
<dbReference type="Pfam" id="PF07657">
    <property type="entry name" value="MNNL"/>
    <property type="match status" value="1"/>
</dbReference>
<dbReference type="InterPro" id="IPR000742">
    <property type="entry name" value="EGF"/>
</dbReference>
<feature type="disulfide bond" evidence="18">
    <location>
        <begin position="395"/>
        <end position="404"/>
    </location>
</feature>
<keyword evidence="10" id="KW-0221">Differentiation</keyword>
<feature type="disulfide bond" evidence="18">
    <location>
        <begin position="433"/>
        <end position="442"/>
    </location>
</feature>
<evidence type="ECO:0000256" key="8">
    <source>
        <dbReference type="ARBA" id="ARBA00022729"/>
    </source>
</evidence>
<dbReference type="PROSITE" id="PS51051">
    <property type="entry name" value="DSL"/>
    <property type="match status" value="1"/>
</dbReference>
<dbReference type="InterPro" id="IPR002048">
    <property type="entry name" value="EF_hand_dom"/>
</dbReference>
<evidence type="ECO:0000256" key="9">
    <source>
        <dbReference type="ARBA" id="ARBA00022737"/>
    </source>
</evidence>
<dbReference type="SMART" id="SM00179">
    <property type="entry name" value="EGF_CA"/>
    <property type="match status" value="6"/>
</dbReference>
<dbReference type="PANTHER" id="PTHR24049:SF30">
    <property type="match status" value="1"/>
</dbReference>
<dbReference type="Pfam" id="PF01414">
    <property type="entry name" value="DSL"/>
    <property type="match status" value="1"/>
</dbReference>
<feature type="domain" description="EGF-like" evidence="23">
    <location>
        <begin position="445"/>
        <end position="482"/>
    </location>
</feature>
<keyword evidence="8 21" id="KW-0732">Signal</keyword>
<dbReference type="Gene3D" id="2.60.40.3510">
    <property type="match status" value="1"/>
</dbReference>
<keyword evidence="6 21" id="KW-0812">Transmembrane</keyword>
<dbReference type="InterPro" id="IPR051022">
    <property type="entry name" value="Notch_Cell-Fate_Det"/>
</dbReference>
<dbReference type="SUPFAM" id="SSF47473">
    <property type="entry name" value="EF-hand"/>
    <property type="match status" value="1"/>
</dbReference>
<keyword evidence="12" id="KW-0832">Ubl conjugation</keyword>
<dbReference type="PROSITE" id="PS50141">
    <property type="entry name" value="A_DEAMIN_EDITASE"/>
    <property type="match status" value="1"/>
</dbReference>
<evidence type="ECO:0000256" key="14">
    <source>
        <dbReference type="ARBA" id="ARBA00022989"/>
    </source>
</evidence>
<feature type="non-terminal residue" evidence="27">
    <location>
        <position position="1"/>
    </location>
</feature>
<evidence type="ECO:0000259" key="25">
    <source>
        <dbReference type="PROSITE" id="PS50222"/>
    </source>
</evidence>
<dbReference type="GO" id="GO:0006396">
    <property type="term" value="P:RNA processing"/>
    <property type="evidence" value="ECO:0007669"/>
    <property type="project" value="InterPro"/>
</dbReference>
<dbReference type="GO" id="GO:0004000">
    <property type="term" value="F:adenosine deaminase activity"/>
    <property type="evidence" value="ECO:0007669"/>
    <property type="project" value="InterPro"/>
</dbReference>
<dbReference type="PROSITE" id="PS50222">
    <property type="entry name" value="EF_HAND_2"/>
    <property type="match status" value="2"/>
</dbReference>
<dbReference type="SMART" id="SM00552">
    <property type="entry name" value="ADEAMc"/>
    <property type="match status" value="1"/>
</dbReference>
<evidence type="ECO:0000259" key="23">
    <source>
        <dbReference type="PROSITE" id="PS50026"/>
    </source>
</evidence>
<dbReference type="InterPro" id="IPR011651">
    <property type="entry name" value="Notch_ligand_N"/>
</dbReference>
<dbReference type="GO" id="GO:0048513">
    <property type="term" value="P:animal organ development"/>
    <property type="evidence" value="ECO:0007669"/>
    <property type="project" value="UniProtKB-ARBA"/>
</dbReference>
<dbReference type="InterPro" id="IPR018247">
    <property type="entry name" value="EF_Hand_1_Ca_BS"/>
</dbReference>
<evidence type="ECO:0000259" key="26">
    <source>
        <dbReference type="PROSITE" id="PS51051"/>
    </source>
</evidence>
<evidence type="ECO:0000256" key="6">
    <source>
        <dbReference type="ARBA" id="ARBA00022692"/>
    </source>
</evidence>
<evidence type="ECO:0000256" key="19">
    <source>
        <dbReference type="PROSITE-ProRule" id="PRU00377"/>
    </source>
</evidence>
<keyword evidence="4 21" id="KW-0217">Developmental protein</keyword>
<dbReference type="FunFam" id="2.10.25.10:FF:000347">
    <property type="entry name" value="delta-like protein 3"/>
    <property type="match status" value="1"/>
</dbReference>
<keyword evidence="17" id="KW-0325">Glycoprotein</keyword>
<feature type="domain" description="DSL" evidence="26">
    <location>
        <begin position="213"/>
        <end position="257"/>
    </location>
</feature>
<dbReference type="GO" id="GO:0016020">
    <property type="term" value="C:membrane"/>
    <property type="evidence" value="ECO:0007669"/>
    <property type="project" value="UniProtKB-SubCell"/>
</dbReference>
<evidence type="ECO:0000313" key="28">
    <source>
        <dbReference type="Proteomes" id="UP000736164"/>
    </source>
</evidence>
<dbReference type="FunFam" id="2.10.25.10:FF:000368">
    <property type="entry name" value="Delta-like 3 (Drosophila), isoform CRA_b"/>
    <property type="match status" value="1"/>
</dbReference>
<dbReference type="FunFam" id="2.10.25.10:FF:000004">
    <property type="entry name" value="Neurogenic locus notch 1"/>
    <property type="match status" value="1"/>
</dbReference>
<keyword evidence="11" id="KW-0106">Calcium</keyword>
<comment type="similarity">
    <text evidence="3 20">Belongs to the RNase T2 family.</text>
</comment>
<dbReference type="EMBL" id="JAAWVO010043183">
    <property type="protein sequence ID" value="MBN3319094.1"/>
    <property type="molecule type" value="Genomic_DNA"/>
</dbReference>
<feature type="disulfide bond" evidence="19">
    <location>
        <begin position="248"/>
        <end position="257"/>
    </location>
</feature>
<dbReference type="GO" id="GO:0030154">
    <property type="term" value="P:cell differentiation"/>
    <property type="evidence" value="ECO:0007669"/>
    <property type="project" value="UniProtKB-KW"/>
</dbReference>
<evidence type="ECO:0000256" key="11">
    <source>
        <dbReference type="ARBA" id="ARBA00022837"/>
    </source>
</evidence>
<feature type="non-terminal residue" evidence="27">
    <location>
        <position position="1777"/>
    </location>
</feature>
<feature type="disulfide bond" evidence="18">
    <location>
        <begin position="586"/>
        <end position="595"/>
    </location>
</feature>
<evidence type="ECO:0000256" key="5">
    <source>
        <dbReference type="ARBA" id="ARBA00022536"/>
    </source>
</evidence>
<dbReference type="SMART" id="SM00051">
    <property type="entry name" value="DSL"/>
    <property type="match status" value="1"/>
</dbReference>
<dbReference type="GO" id="GO:0007417">
    <property type="term" value="P:central nervous system development"/>
    <property type="evidence" value="ECO:0007669"/>
    <property type="project" value="UniProtKB-ARBA"/>
</dbReference>
<feature type="disulfide bond" evidence="18">
    <location>
        <begin position="472"/>
        <end position="481"/>
    </location>
</feature>
<dbReference type="PROSITE" id="PS01187">
    <property type="entry name" value="EGF_CA"/>
    <property type="match status" value="2"/>
</dbReference>
<comment type="caution">
    <text evidence="27">The sequence shown here is derived from an EMBL/GenBank/DDBJ whole genome shotgun (WGS) entry which is preliminary data.</text>
</comment>
<feature type="domain" description="EF-hand" evidence="25">
    <location>
        <begin position="884"/>
        <end position="919"/>
    </location>
</feature>
<evidence type="ECO:0000256" key="15">
    <source>
        <dbReference type="ARBA" id="ARBA00023136"/>
    </source>
</evidence>
<dbReference type="Proteomes" id="UP000736164">
    <property type="component" value="Unassembled WGS sequence"/>
</dbReference>
<reference evidence="27" key="1">
    <citation type="journal article" date="2021" name="Cell">
        <title>Tracing the genetic footprints of vertebrate landing in non-teleost ray-finned fishes.</title>
        <authorList>
            <person name="Bi X."/>
            <person name="Wang K."/>
            <person name="Yang L."/>
            <person name="Pan H."/>
            <person name="Jiang H."/>
            <person name="Wei Q."/>
            <person name="Fang M."/>
            <person name="Yu H."/>
            <person name="Zhu C."/>
            <person name="Cai Y."/>
            <person name="He Y."/>
            <person name="Gan X."/>
            <person name="Zeng H."/>
            <person name="Yu D."/>
            <person name="Zhu Y."/>
            <person name="Jiang H."/>
            <person name="Qiu Q."/>
            <person name="Yang H."/>
            <person name="Zhang Y.E."/>
            <person name="Wang W."/>
            <person name="Zhu M."/>
            <person name="He S."/>
            <person name="Zhang G."/>
        </authorList>
    </citation>
    <scope>NUCLEOTIDE SEQUENCE</scope>
    <source>
        <strain evidence="27">Allg_001</strain>
    </source>
</reference>
<dbReference type="FunFam" id="2.10.25.10:FF:000012">
    <property type="entry name" value="Delta-like protein"/>
    <property type="match status" value="2"/>
</dbReference>
<dbReference type="FunFam" id="2.10.25.10:FF:000064">
    <property type="entry name" value="Delta-like protein"/>
    <property type="match status" value="1"/>
</dbReference>
<comment type="subcellular location">
    <subcellularLocation>
        <location evidence="1">Lysosome lumen</location>
    </subcellularLocation>
    <subcellularLocation>
        <location evidence="2 21">Membrane</location>
        <topology evidence="2 21">Single-pass type I membrane protein</topology>
    </subcellularLocation>
</comment>
<dbReference type="InterPro" id="IPR036430">
    <property type="entry name" value="RNase_T2-like_sf"/>
</dbReference>
<dbReference type="Pfam" id="PF13499">
    <property type="entry name" value="EF-hand_7"/>
    <property type="match status" value="1"/>
</dbReference>
<comment type="caution">
    <text evidence="18">Lacks conserved residue(s) required for the propagation of feature annotation.</text>
</comment>
<evidence type="ECO:0000256" key="7">
    <source>
        <dbReference type="ARBA" id="ARBA00022723"/>
    </source>
</evidence>
<keyword evidence="13" id="KW-0914">Notch signaling pathway</keyword>
<dbReference type="PROSITE" id="PS00022">
    <property type="entry name" value="EGF_1"/>
    <property type="match status" value="7"/>
</dbReference>
<evidence type="ECO:0000256" key="10">
    <source>
        <dbReference type="ARBA" id="ARBA00022782"/>
    </source>
</evidence>
<dbReference type="GO" id="GO:0003723">
    <property type="term" value="F:RNA binding"/>
    <property type="evidence" value="ECO:0007669"/>
    <property type="project" value="InterPro"/>
</dbReference>
<dbReference type="GO" id="GO:0043202">
    <property type="term" value="C:lysosomal lumen"/>
    <property type="evidence" value="ECO:0007669"/>
    <property type="project" value="UniProtKB-SubCell"/>
</dbReference>
<dbReference type="SMART" id="SM00054">
    <property type="entry name" value="EFh"/>
    <property type="match status" value="3"/>
</dbReference>
<evidence type="ECO:0000256" key="3">
    <source>
        <dbReference type="ARBA" id="ARBA00007469"/>
    </source>
</evidence>
<dbReference type="CDD" id="cd00051">
    <property type="entry name" value="EFh"/>
    <property type="match status" value="1"/>
</dbReference>
<dbReference type="GO" id="GO:0033897">
    <property type="term" value="F:ribonuclease T2 activity"/>
    <property type="evidence" value="ECO:0007669"/>
    <property type="project" value="InterPro"/>
</dbReference>
<feature type="domain" description="EGF-like" evidence="23">
    <location>
        <begin position="407"/>
        <end position="443"/>
    </location>
</feature>
<dbReference type="Pfam" id="PF00008">
    <property type="entry name" value="EGF"/>
    <property type="match status" value="6"/>
</dbReference>
<dbReference type="PRINTS" id="PR00010">
    <property type="entry name" value="EGFBLOOD"/>
</dbReference>
<evidence type="ECO:0000256" key="12">
    <source>
        <dbReference type="ARBA" id="ARBA00022843"/>
    </source>
</evidence>
<evidence type="ECO:0000256" key="16">
    <source>
        <dbReference type="ARBA" id="ARBA00023157"/>
    </source>
</evidence>
<dbReference type="InterPro" id="IPR001774">
    <property type="entry name" value="DSL"/>
</dbReference>
<keyword evidence="7" id="KW-0479">Metal-binding</keyword>
<feature type="disulfide bond" evidence="19">
    <location>
        <begin position="228"/>
        <end position="240"/>
    </location>
</feature>
<dbReference type="SMART" id="SM00181">
    <property type="entry name" value="EGF"/>
    <property type="match status" value="8"/>
</dbReference>
<dbReference type="FunFam" id="2.10.25.10:FF:000018">
    <property type="entry name" value="Delta-like 1"/>
    <property type="match status" value="1"/>
</dbReference>
<keyword evidence="5 18" id="KW-0245">EGF-like domain</keyword>
<dbReference type="PROSITE" id="PS00010">
    <property type="entry name" value="ASX_HYDROXYL"/>
    <property type="match status" value="2"/>
</dbReference>
<dbReference type="PROSITE" id="PS01186">
    <property type="entry name" value="EGF_2"/>
    <property type="match status" value="7"/>
</dbReference>
<protein>
    <recommendedName>
        <fullName evidence="21">Delta-like protein</fullName>
    </recommendedName>
</protein>
<comment type="function">
    <text evidence="21">Putative Notch ligand involved in the mediation of Notch signaling.</text>
</comment>
<dbReference type="GO" id="GO:0005509">
    <property type="term" value="F:calcium ion binding"/>
    <property type="evidence" value="ECO:0007669"/>
    <property type="project" value="InterPro"/>
</dbReference>
<dbReference type="InterPro" id="IPR018188">
    <property type="entry name" value="RNase_T2_His_AS_1"/>
</dbReference>
<dbReference type="PROSITE" id="PS00530">
    <property type="entry name" value="RNASE_T2_1"/>
    <property type="match status" value="1"/>
</dbReference>
<dbReference type="Gene3D" id="2.10.25.10">
    <property type="entry name" value="Laminin"/>
    <property type="match status" value="7"/>
</dbReference>
<dbReference type="FunFam" id="2.10.25.140:FF:000001">
    <property type="entry name" value="Delta-like protein"/>
    <property type="match status" value="1"/>
</dbReference>
<evidence type="ECO:0000259" key="24">
    <source>
        <dbReference type="PROSITE" id="PS50141"/>
    </source>
</evidence>
<dbReference type="Pfam" id="PF02137">
    <property type="entry name" value="A_deamin"/>
    <property type="match status" value="1"/>
</dbReference>
<feature type="disulfide bond" evidence="19">
    <location>
        <begin position="215"/>
        <end position="224"/>
    </location>
</feature>
<dbReference type="InterPro" id="IPR000152">
    <property type="entry name" value="EGF-type_Asp/Asn_hydroxyl_site"/>
</dbReference>
<dbReference type="GO" id="GO:0007219">
    <property type="term" value="P:Notch signaling pathway"/>
    <property type="evidence" value="ECO:0007669"/>
    <property type="project" value="UniProtKB-KW"/>
</dbReference>
<feature type="domain" description="EGF-like" evidence="23">
    <location>
        <begin position="560"/>
        <end position="596"/>
    </location>
</feature>
<dbReference type="PANTHER" id="PTHR24049">
    <property type="entry name" value="CRUMBS FAMILY MEMBER"/>
    <property type="match status" value="1"/>
</dbReference>
<evidence type="ECO:0000256" key="18">
    <source>
        <dbReference type="PROSITE-ProRule" id="PRU00076"/>
    </source>
</evidence>
<gene>
    <name evidence="27" type="primary">Dlc</name>
    <name evidence="27" type="ORF">GTO95_0009070</name>
</gene>
<evidence type="ECO:0000256" key="4">
    <source>
        <dbReference type="ARBA" id="ARBA00022473"/>
    </source>
</evidence>
<dbReference type="SUPFAM" id="SSF57184">
    <property type="entry name" value="Growth factor receptor domain"/>
    <property type="match status" value="2"/>
</dbReference>
<dbReference type="Gene3D" id="2.10.25.140">
    <property type="match status" value="1"/>
</dbReference>
<accession>A0A8J7NSJ9</accession>
<name>A0A8J7NSJ9_ATRSP</name>
<feature type="region of interest" description="Disordered" evidence="22">
    <location>
        <begin position="1"/>
        <end position="24"/>
    </location>
</feature>
<organism evidence="27 28">
    <name type="scientific">Atractosteus spatula</name>
    <name type="common">Alligator gar</name>
    <name type="synonym">Lepisosteus spatula</name>
    <dbReference type="NCBI Taxonomy" id="7917"/>
    <lineage>
        <taxon>Eukaryota</taxon>
        <taxon>Metazoa</taxon>
        <taxon>Chordata</taxon>
        <taxon>Craniata</taxon>
        <taxon>Vertebrata</taxon>
        <taxon>Euteleostomi</taxon>
        <taxon>Actinopterygii</taxon>
        <taxon>Neopterygii</taxon>
        <taxon>Holostei</taxon>
        <taxon>Semionotiformes</taxon>
        <taxon>Lepisosteidae</taxon>
        <taxon>Atractosteus</taxon>
    </lineage>
</organism>
<dbReference type="Pfam" id="PF00445">
    <property type="entry name" value="Ribonuclease_T2"/>
    <property type="match status" value="1"/>
</dbReference>
<feature type="domain" description="A to I editase" evidence="24">
    <location>
        <begin position="1540"/>
        <end position="1777"/>
    </location>
</feature>
<feature type="domain" description="EF-hand" evidence="25">
    <location>
        <begin position="925"/>
        <end position="960"/>
    </location>
</feature>
<dbReference type="InterPro" id="IPR002466">
    <property type="entry name" value="A_deamin"/>
</dbReference>
<dbReference type="Gene3D" id="1.10.238.10">
    <property type="entry name" value="EF-hand"/>
    <property type="match status" value="1"/>
</dbReference>
<keyword evidence="14 21" id="KW-1133">Transmembrane helix</keyword>
<dbReference type="InterPro" id="IPR018097">
    <property type="entry name" value="EGF_Ca-bd_CS"/>
</dbReference>
<evidence type="ECO:0000313" key="27">
    <source>
        <dbReference type="EMBL" id="MBN3319094.1"/>
    </source>
</evidence>
<proteinExistence type="inferred from homology"/>
<feature type="region of interest" description="Disordered" evidence="22">
    <location>
        <begin position="1342"/>
        <end position="1364"/>
    </location>
</feature>
<feature type="disulfide bond" evidence="18">
    <location>
        <begin position="510"/>
        <end position="519"/>
    </location>
</feature>
<dbReference type="GO" id="GO:0009888">
    <property type="term" value="P:tissue development"/>
    <property type="evidence" value="ECO:0007669"/>
    <property type="project" value="UniProtKB-ARBA"/>
</dbReference>
<keyword evidence="28" id="KW-1185">Reference proteome</keyword>
<dbReference type="SUPFAM" id="SSF55895">
    <property type="entry name" value="Ribonuclease Rh-like"/>
    <property type="match status" value="1"/>
</dbReference>
<evidence type="ECO:0000256" key="20">
    <source>
        <dbReference type="RuleBase" id="RU004328"/>
    </source>
</evidence>
<dbReference type="SUPFAM" id="SSF57196">
    <property type="entry name" value="EGF/Laminin"/>
    <property type="match status" value="3"/>
</dbReference>
<dbReference type="Gene3D" id="3.90.730.10">
    <property type="entry name" value="Ribonuclease T2-like"/>
    <property type="match status" value="1"/>
</dbReference>
<dbReference type="InterPro" id="IPR009030">
    <property type="entry name" value="Growth_fac_rcpt_cys_sf"/>
</dbReference>
<evidence type="ECO:0000256" key="1">
    <source>
        <dbReference type="ARBA" id="ARBA00004227"/>
    </source>
</evidence>
<dbReference type="PROSITE" id="PS50026">
    <property type="entry name" value="EGF_3"/>
    <property type="match status" value="6"/>
</dbReference>
<dbReference type="CDD" id="cd00054">
    <property type="entry name" value="EGF_CA"/>
    <property type="match status" value="6"/>
</dbReference>
<evidence type="ECO:0000256" key="17">
    <source>
        <dbReference type="ARBA" id="ARBA00023180"/>
    </source>
</evidence>
<feature type="domain" description="EGF-like" evidence="23">
    <location>
        <begin position="484"/>
        <end position="520"/>
    </location>
</feature>
<evidence type="ECO:0000256" key="13">
    <source>
        <dbReference type="ARBA" id="ARBA00022976"/>
    </source>
</evidence>
<dbReference type="PROSITE" id="PS00018">
    <property type="entry name" value="EF_HAND_1"/>
    <property type="match status" value="1"/>
</dbReference>
<evidence type="ECO:0000256" key="22">
    <source>
        <dbReference type="SAM" id="MobiDB-lite"/>
    </source>
</evidence>
<feature type="domain" description="EGF-like" evidence="23">
    <location>
        <begin position="367"/>
        <end position="405"/>
    </location>
</feature>
<feature type="disulfide bond" evidence="18">
    <location>
        <begin position="548"/>
        <end position="557"/>
    </location>
</feature>
<sequence length="1777" mass="196419">LDDHAPLCSPRRAPPPEVKGGGAASRGINTAAELQFPKTEHMTVKRTRSSPPRSAQSTQCNDPAFLSLFVCFVQVHTSGVFELKVHSFTSTRNVCRGSRDCQMFFRVCLKHSQDVISPEPPCTYGTGLTDTLRADLPAISSSAPIRVPFHFKWPGTFSLIIEAWHAESPEQSTDNPANLISRLATRRRLAVGEDWSQDVHFGEQSELRYSYHVVCDEHYYGESCSDYCRPRNDTFGHYTCDEAGNRACLAGWRGEYCSERKYLRHRDIHPRCRSRSLVFDPGRGGGPRVAVALLGRRGADPAAICLSGCSEKHGYCESPGECKCRLGWQGRLCDECVRYPGCLHGTCGQPWQCHCLEGWGGLFCNQDLNYCTNHRPCLNGATCTNTGQGSYTCACRPGFSGTNCEMETNECDSNPCKNGGSCNDLENDYSCTCPQGFYGKNCEISAMTCADGPCFNGGTCVEKAAGGYSCRCPPGYMGSNCEKKIDRCSHSPCANGGHCLDLGHSMLCRCRAGFTGARCETNIDDCARSPCRNSGTCVDGINDYTCTCTLGYTGKDCSVRADACAAYPCQNGGTCYTHFTGPVCQCPPGFMGSRCEFSLKPTPPGPARRPFPVALAISFTLGLLTLALVVCATAMVLRQMRLHQKAKGAAAARSGLDPINNLAPYSREKEAFLIPGGPYKVSNKDAELSSEGLGDKAGYKQKLVGYNLADEQPLPKSKFDLKKSEHIISVPPLSFQKDSLYHPVYIIPEQMEQCIFATEYLCESELRKSASLRTGGWFQSRTVPFLSRAPSVPPRIAISPSHLSRLYDRFSVLDREEKGFLSLSDFQHIRELDLNPLGDRIISAFFAPGEEKVDFRSFVRVLAHFRPLDTTRPRDPSSPEPANSRTSKLKFAFQLYDQDKDGKISRSELLQVLRMMVGMQVTNEQLESIADRTIQEADLDGDSAISFEEFRKLQALQGHTHFCSSEREPKYGQQERPNWPGHSGGLGLREGASDEPAGFVQGLQQGFGSRSGAGAVLSRRLTAQASWSPQESTEQRPPAVVMGSTAVTHLVLLLSPALALTLASWDSASPLQSTFCTWECMKFTLLWPGSFCTVSSLAPFTRHINTHPQRGHSLFTRFPDLPTLKKVECLIPEYVKTWTIHGLWPMSTGRCCGCWPIFPSDLEELQPELSRLWPTLLKSKSNFTFWKEEWIKHGSCAACVEGMNSPTRYFQTSLKLRAHFDIDRALQDAGIEPSCNKSYMYKQIHAALAPVLGELHVSQCVQDEQQRQVWIQVKIPMFKNFTLGCHGHHAGLLASPHPSPGHPCPHNASIYFYPISYDHPHQPYSGTLPEHEEDGSIGRLLRRERPRAGDPRLPTRPPSSSARSTARSACWVWARGRLRWLVERESRRVEVPAAGGRAGRMDGEEEVLPRGATVRPDGEPQGRGPRHLPCTAAGAASDPDVIVEMGVRKEPGEEASIVMVIISLRASEHEHECSPSLSSPENEPICHLHRTASVCSHLFDQLLQECPALHSCKSCLAAFVLEREVVDSAGQACERYQVVAMGTGEYSCPGWLSYNGRTIHDCHAIVIARRALIRFLYKQLQLFYSDKREQSIFQPSQHCPLLELKPGIYLHLYTNVTPKGAAQYFVRKPTPASYASMKLQCHSKGSLIPASCLQPSVWAARICCMASSDKLSRWTLLGVQGALLSHFISPLYIVSVVLGDLNHSIERVADVINRRLGEDWASRLPRPFEKQNIYFYNGANIGPPAGRPDCRLLSLNWCRGDASLEVVDSATGRATAE</sequence>
<dbReference type="InterPro" id="IPR001568">
    <property type="entry name" value="RNase_T2-like"/>
</dbReference>
<dbReference type="Pfam" id="PF21700">
    <property type="entry name" value="EGF_DL_JAG"/>
    <property type="match status" value="1"/>
</dbReference>
<evidence type="ECO:0000256" key="21">
    <source>
        <dbReference type="RuleBase" id="RU280815"/>
    </source>
</evidence>
<dbReference type="InterPro" id="IPR011992">
    <property type="entry name" value="EF-hand-dom_pair"/>
</dbReference>
<feature type="domain" description="EGF-like" evidence="23">
    <location>
        <begin position="522"/>
        <end position="558"/>
    </location>
</feature>
<dbReference type="InterPro" id="IPR001881">
    <property type="entry name" value="EGF-like_Ca-bd_dom"/>
</dbReference>